<organism evidence="1 2">
    <name type="scientific">Seinonella peptonophila</name>
    <dbReference type="NCBI Taxonomy" id="112248"/>
    <lineage>
        <taxon>Bacteria</taxon>
        <taxon>Bacillati</taxon>
        <taxon>Bacillota</taxon>
        <taxon>Bacilli</taxon>
        <taxon>Bacillales</taxon>
        <taxon>Thermoactinomycetaceae</taxon>
        <taxon>Seinonella</taxon>
    </lineage>
</organism>
<dbReference type="STRING" id="112248.SAMN05444392_12510"/>
<proteinExistence type="predicted"/>
<dbReference type="AlphaFoldDB" id="A0A1M5BK21"/>
<accession>A0A1M5BK21</accession>
<evidence type="ECO:0000313" key="1">
    <source>
        <dbReference type="EMBL" id="SHF42901.1"/>
    </source>
</evidence>
<protein>
    <submittedName>
        <fullName evidence="1">Uncharacterized protein</fullName>
    </submittedName>
</protein>
<reference evidence="1 2" key="1">
    <citation type="submission" date="2016-11" db="EMBL/GenBank/DDBJ databases">
        <authorList>
            <person name="Jaros S."/>
            <person name="Januszkiewicz K."/>
            <person name="Wedrychowicz H."/>
        </authorList>
    </citation>
    <scope>NUCLEOTIDE SEQUENCE [LARGE SCALE GENOMIC DNA]</scope>
    <source>
        <strain evidence="1 2">DSM 44666</strain>
    </source>
</reference>
<dbReference type="Proteomes" id="UP000184476">
    <property type="component" value="Unassembled WGS sequence"/>
</dbReference>
<gene>
    <name evidence="1" type="ORF">SAMN05444392_12510</name>
</gene>
<dbReference type="EMBL" id="FQVL01000025">
    <property type="protein sequence ID" value="SHF42901.1"/>
    <property type="molecule type" value="Genomic_DNA"/>
</dbReference>
<name>A0A1M5BK21_9BACL</name>
<sequence>MRYLSLFLSFFFSLDVRKLFQSAHPQIIKPQLIFHLNVTLKLRNILKQLFPKENLILAPSIDLEQINDEINR</sequence>
<evidence type="ECO:0000313" key="2">
    <source>
        <dbReference type="Proteomes" id="UP000184476"/>
    </source>
</evidence>
<keyword evidence="2" id="KW-1185">Reference proteome</keyword>